<protein>
    <submittedName>
        <fullName evidence="1">Uncharacterized protein</fullName>
    </submittedName>
</protein>
<keyword evidence="2" id="KW-1185">Reference proteome</keyword>
<proteinExistence type="predicted"/>
<reference evidence="1" key="2">
    <citation type="submission" date="2025-08" db="UniProtKB">
        <authorList>
            <consortium name="Ensembl"/>
        </authorList>
    </citation>
    <scope>IDENTIFICATION</scope>
</reference>
<name>A0A4W5PYB9_9TELE</name>
<dbReference type="AlphaFoldDB" id="A0A4W5PYB9"/>
<evidence type="ECO:0000313" key="2">
    <source>
        <dbReference type="Proteomes" id="UP000314982"/>
    </source>
</evidence>
<dbReference type="Ensembl" id="ENSHHUT00000070993.1">
    <property type="protein sequence ID" value="ENSHHUP00000068692.1"/>
    <property type="gene ID" value="ENSHHUG00000040474.1"/>
</dbReference>
<evidence type="ECO:0000313" key="1">
    <source>
        <dbReference type="Ensembl" id="ENSHHUP00000068692.1"/>
    </source>
</evidence>
<sequence length="115" mass="13285">MCVLFPSTRAEMTLPNAERDRLILVASFRRSPLAPVFLWRSLPARSTMFSFPTRMWSSPSAPFSLHSTVIMKMAWDRELRSFILVNPTDLDWSPMFMTCSISMTFLLTTEDRSLT</sequence>
<dbReference type="GeneTree" id="ENSGT00940000177261"/>
<accession>A0A4W5PYB9</accession>
<organism evidence="1 2">
    <name type="scientific">Hucho hucho</name>
    <name type="common">huchen</name>
    <dbReference type="NCBI Taxonomy" id="62062"/>
    <lineage>
        <taxon>Eukaryota</taxon>
        <taxon>Metazoa</taxon>
        <taxon>Chordata</taxon>
        <taxon>Craniata</taxon>
        <taxon>Vertebrata</taxon>
        <taxon>Euteleostomi</taxon>
        <taxon>Actinopterygii</taxon>
        <taxon>Neopterygii</taxon>
        <taxon>Teleostei</taxon>
        <taxon>Protacanthopterygii</taxon>
        <taxon>Salmoniformes</taxon>
        <taxon>Salmonidae</taxon>
        <taxon>Salmoninae</taxon>
        <taxon>Hucho</taxon>
    </lineage>
</organism>
<reference evidence="1" key="3">
    <citation type="submission" date="2025-09" db="UniProtKB">
        <authorList>
            <consortium name="Ensembl"/>
        </authorList>
    </citation>
    <scope>IDENTIFICATION</scope>
</reference>
<reference evidence="2" key="1">
    <citation type="submission" date="2018-06" db="EMBL/GenBank/DDBJ databases">
        <title>Genome assembly of Danube salmon.</title>
        <authorList>
            <person name="Macqueen D.J."/>
            <person name="Gundappa M.K."/>
        </authorList>
    </citation>
    <scope>NUCLEOTIDE SEQUENCE [LARGE SCALE GENOMIC DNA]</scope>
</reference>
<dbReference type="Proteomes" id="UP000314982">
    <property type="component" value="Unassembled WGS sequence"/>
</dbReference>